<dbReference type="AlphaFoldDB" id="A0AA42BL67"/>
<dbReference type="PANTHER" id="PTHR43525:SF1">
    <property type="entry name" value="PROTEIN MALY"/>
    <property type="match status" value="1"/>
</dbReference>
<keyword evidence="7" id="KW-0032">Aminotransferase</keyword>
<organism evidence="7 8">
    <name type="scientific">Ralstonia chuxiongensis</name>
    <dbReference type="NCBI Taxonomy" id="2957504"/>
    <lineage>
        <taxon>Bacteria</taxon>
        <taxon>Pseudomonadati</taxon>
        <taxon>Pseudomonadota</taxon>
        <taxon>Betaproteobacteria</taxon>
        <taxon>Burkholderiales</taxon>
        <taxon>Burkholderiaceae</taxon>
        <taxon>Ralstonia</taxon>
    </lineage>
</organism>
<dbReference type="Gene3D" id="3.90.1150.10">
    <property type="entry name" value="Aspartate Aminotransferase, domain 1"/>
    <property type="match status" value="1"/>
</dbReference>
<dbReference type="CDD" id="cd00609">
    <property type="entry name" value="AAT_like"/>
    <property type="match status" value="1"/>
</dbReference>
<dbReference type="InterPro" id="IPR015421">
    <property type="entry name" value="PyrdxlP-dep_Trfase_major"/>
</dbReference>
<comment type="cofactor">
    <cofactor evidence="1">
        <name>pyridoxal 5'-phosphate</name>
        <dbReference type="ChEBI" id="CHEBI:597326"/>
    </cofactor>
</comment>
<dbReference type="GO" id="GO:0047804">
    <property type="term" value="F:cysteine-S-conjugate beta-lyase activity"/>
    <property type="evidence" value="ECO:0007669"/>
    <property type="project" value="UniProtKB-EC"/>
</dbReference>
<dbReference type="GO" id="GO:0008483">
    <property type="term" value="F:transaminase activity"/>
    <property type="evidence" value="ECO:0007669"/>
    <property type="project" value="UniProtKB-KW"/>
</dbReference>
<evidence type="ECO:0000256" key="3">
    <source>
        <dbReference type="ARBA" id="ARBA00022898"/>
    </source>
</evidence>
<sequence length="400" mass="44617">MSQNAASAFDRPVDRRGSNSMKWAAPSQFLTPSQCAADPLPMWVADMDFQSPSQVIEALHDAVSFGVFGYPAGPTAGYLDAVTNWQRRRFGWDIEPDWVVPTPGVITAIKTAIQAFSSPGDSILIQPPVYGHFHQDVLLNGRHVAAAPLVLDEGRYRFDARVFEQAIRSDTRIFILSNPHNPTGNVWSEEELRMMGEICLRHDILVIADEIHQDFILSSSRRHIPFASLSPRFAEHSITCTSASKTFNLAGLQCANLFVPDSRRRAEFIRQLDRNQFAGINLLGMVATETAYRHGEPWLTDLLGYVRGNQQHFASTVNAAAWGPRVHEMDSLYLTWLDCRSLGMPAAELDDFMLTRARIWFDKGPKFGAEGHGFLRANLACPRSVVDEAIARLKAAFSKS</sequence>
<evidence type="ECO:0000313" key="8">
    <source>
        <dbReference type="Proteomes" id="UP001162793"/>
    </source>
</evidence>
<accession>A0AA42BL67</accession>
<dbReference type="InterPro" id="IPR004839">
    <property type="entry name" value="Aminotransferase_I/II_large"/>
</dbReference>
<dbReference type="EC" id="4.4.1.13" evidence="2"/>
<evidence type="ECO:0000256" key="2">
    <source>
        <dbReference type="ARBA" id="ARBA00012224"/>
    </source>
</evidence>
<evidence type="ECO:0000256" key="4">
    <source>
        <dbReference type="ARBA" id="ARBA00023239"/>
    </source>
</evidence>
<dbReference type="EMBL" id="JAMYWC010000014">
    <property type="protein sequence ID" value="MCP1175858.1"/>
    <property type="molecule type" value="Genomic_DNA"/>
</dbReference>
<evidence type="ECO:0000256" key="1">
    <source>
        <dbReference type="ARBA" id="ARBA00001933"/>
    </source>
</evidence>
<name>A0AA42BL67_9RALS</name>
<keyword evidence="8" id="KW-1185">Reference proteome</keyword>
<dbReference type="Proteomes" id="UP001162793">
    <property type="component" value="Unassembled WGS sequence"/>
</dbReference>
<feature type="domain" description="Aminotransferase class I/classII large" evidence="6">
    <location>
        <begin position="51"/>
        <end position="393"/>
    </location>
</feature>
<dbReference type="Gene3D" id="3.40.640.10">
    <property type="entry name" value="Type I PLP-dependent aspartate aminotransferase-like (Major domain)"/>
    <property type="match status" value="1"/>
</dbReference>
<reference evidence="8" key="1">
    <citation type="journal article" date="2023" name="Front. Microbiol.">
        <title>Ralstonia chuxiongensis sp. nov., Ralstonia mojiangensis sp. nov., and Ralstonia soli sp. nov., isolated from tobacco fields, are three novel species in the family Burkholderiaceae.</title>
        <authorList>
            <person name="Lu C.H."/>
            <person name="Zhang Y.Y."/>
            <person name="Jiang N."/>
            <person name="Chen W."/>
            <person name="Shao X."/>
            <person name="Zhao Z.M."/>
            <person name="Lu W.L."/>
            <person name="Hu X."/>
            <person name="Xi Y.X."/>
            <person name="Zou S.Y."/>
            <person name="Wei Q.J."/>
            <person name="Lin Z.L."/>
            <person name="Gong L."/>
            <person name="Gai X.T."/>
            <person name="Zhang L.Q."/>
            <person name="Li J.Y."/>
            <person name="Jin Y."/>
            <person name="Xia Z.Y."/>
        </authorList>
    </citation>
    <scope>NUCLEOTIDE SEQUENCE [LARGE SCALE GENOMIC DNA]</scope>
    <source>
        <strain evidence="8">21YRMH01-3</strain>
    </source>
</reference>
<evidence type="ECO:0000256" key="5">
    <source>
        <dbReference type="ARBA" id="ARBA00037974"/>
    </source>
</evidence>
<protein>
    <recommendedName>
        <fullName evidence="2">cysteine-S-conjugate beta-lyase</fullName>
        <ecNumber evidence="2">4.4.1.13</ecNumber>
    </recommendedName>
</protein>
<keyword evidence="3" id="KW-0663">Pyridoxal phosphate</keyword>
<dbReference type="InterPro" id="IPR015424">
    <property type="entry name" value="PyrdxlP-dep_Trfase"/>
</dbReference>
<keyword evidence="4" id="KW-0456">Lyase</keyword>
<dbReference type="SUPFAM" id="SSF53383">
    <property type="entry name" value="PLP-dependent transferases"/>
    <property type="match status" value="1"/>
</dbReference>
<dbReference type="NCBIfam" id="TIGR04350">
    <property type="entry name" value="C_S_lyase_PatB"/>
    <property type="match status" value="1"/>
</dbReference>
<dbReference type="RefSeq" id="WP_253543126.1">
    <property type="nucleotide sequence ID" value="NZ_JAMYWC010000014.1"/>
</dbReference>
<dbReference type="GO" id="GO:0030170">
    <property type="term" value="F:pyridoxal phosphate binding"/>
    <property type="evidence" value="ECO:0007669"/>
    <property type="project" value="InterPro"/>
</dbReference>
<gene>
    <name evidence="7" type="ORF">NKG59_26120</name>
</gene>
<keyword evidence="7" id="KW-0808">Transferase</keyword>
<dbReference type="InterPro" id="IPR051798">
    <property type="entry name" value="Class-II_PLP-Dep_Aminotrans"/>
</dbReference>
<evidence type="ECO:0000259" key="6">
    <source>
        <dbReference type="Pfam" id="PF00155"/>
    </source>
</evidence>
<comment type="similarity">
    <text evidence="5">Belongs to the class-II pyridoxal-phosphate-dependent aminotransferase family. MalY/PatB cystathionine beta-lyase subfamily.</text>
</comment>
<dbReference type="Pfam" id="PF00155">
    <property type="entry name" value="Aminotran_1_2"/>
    <property type="match status" value="1"/>
</dbReference>
<dbReference type="InterPro" id="IPR015422">
    <property type="entry name" value="PyrdxlP-dep_Trfase_small"/>
</dbReference>
<evidence type="ECO:0000313" key="7">
    <source>
        <dbReference type="EMBL" id="MCP1175858.1"/>
    </source>
</evidence>
<comment type="caution">
    <text evidence="7">The sequence shown here is derived from an EMBL/GenBank/DDBJ whole genome shotgun (WGS) entry which is preliminary data.</text>
</comment>
<dbReference type="PANTHER" id="PTHR43525">
    <property type="entry name" value="PROTEIN MALY"/>
    <property type="match status" value="1"/>
</dbReference>
<dbReference type="InterPro" id="IPR027619">
    <property type="entry name" value="C-S_lyase_PatB-like"/>
</dbReference>
<proteinExistence type="inferred from homology"/>